<sequence length="268" mass="32095">MSNSKYNKYPYKYFETNHTFQYLFWSTENLNIKMEIAIMLNVKSFVKATVKERVRIFKENELSKQQAAYKDFMIKSNEKYNLSSDDIECLANILTSDEDHFDDLKRLETLQTLTIGEKYDLIENAQKLYYDNLPKYISWENEKTNFNCIYNDINFICSLKHNDTYFSLLRLNHTYKLPYLKEKFIGGECQICLEKFLEMSFVSKLRCKHSFHQKCLKIWLLEKESCPSCRSRVIKNMRFESFYNESIKDDGIVELSIILYTEATRLKC</sequence>
<dbReference type="InterPro" id="IPR052788">
    <property type="entry name" value="RING-type_E3_ligase_ATL"/>
</dbReference>
<dbReference type="OrthoDB" id="8062037at2759"/>
<dbReference type="KEGG" id="hro:HELRODRAFT_178468"/>
<dbReference type="InParanoid" id="T1FD76"/>
<gene>
    <name evidence="7" type="primary">20206775</name>
    <name evidence="6" type="ORF">HELRODRAFT_178468</name>
</gene>
<evidence type="ECO:0000259" key="5">
    <source>
        <dbReference type="PROSITE" id="PS50089"/>
    </source>
</evidence>
<dbReference type="PROSITE" id="PS50089">
    <property type="entry name" value="ZF_RING_2"/>
    <property type="match status" value="1"/>
</dbReference>
<dbReference type="Pfam" id="PF13639">
    <property type="entry name" value="zf-RING_2"/>
    <property type="match status" value="1"/>
</dbReference>
<dbReference type="GO" id="GO:0008270">
    <property type="term" value="F:zinc ion binding"/>
    <property type="evidence" value="ECO:0007669"/>
    <property type="project" value="UniProtKB-KW"/>
</dbReference>
<name>T1FD76_HELRO</name>
<evidence type="ECO:0000256" key="1">
    <source>
        <dbReference type="ARBA" id="ARBA00022723"/>
    </source>
</evidence>
<evidence type="ECO:0000313" key="6">
    <source>
        <dbReference type="EMBL" id="ESN97025.1"/>
    </source>
</evidence>
<reference evidence="7" key="3">
    <citation type="submission" date="2015-06" db="UniProtKB">
        <authorList>
            <consortium name="EnsemblMetazoa"/>
        </authorList>
    </citation>
    <scope>IDENTIFICATION</scope>
</reference>
<feature type="domain" description="RING-type" evidence="5">
    <location>
        <begin position="189"/>
        <end position="230"/>
    </location>
</feature>
<dbReference type="GO" id="GO:0006511">
    <property type="term" value="P:ubiquitin-dependent protein catabolic process"/>
    <property type="evidence" value="ECO:0000318"/>
    <property type="project" value="GO_Central"/>
</dbReference>
<dbReference type="AlphaFoldDB" id="T1FD76"/>
<evidence type="ECO:0000256" key="2">
    <source>
        <dbReference type="ARBA" id="ARBA00022771"/>
    </source>
</evidence>
<evidence type="ECO:0000256" key="3">
    <source>
        <dbReference type="ARBA" id="ARBA00022833"/>
    </source>
</evidence>
<keyword evidence="8" id="KW-1185">Reference proteome</keyword>
<organism evidence="7 8">
    <name type="scientific">Helobdella robusta</name>
    <name type="common">Californian leech</name>
    <dbReference type="NCBI Taxonomy" id="6412"/>
    <lineage>
        <taxon>Eukaryota</taxon>
        <taxon>Metazoa</taxon>
        <taxon>Spiralia</taxon>
        <taxon>Lophotrochozoa</taxon>
        <taxon>Annelida</taxon>
        <taxon>Clitellata</taxon>
        <taxon>Hirudinea</taxon>
        <taxon>Rhynchobdellida</taxon>
        <taxon>Glossiphoniidae</taxon>
        <taxon>Helobdella</taxon>
    </lineage>
</organism>
<reference evidence="8" key="1">
    <citation type="submission" date="2012-12" db="EMBL/GenBank/DDBJ databases">
        <authorList>
            <person name="Hellsten U."/>
            <person name="Grimwood J."/>
            <person name="Chapman J.A."/>
            <person name="Shapiro H."/>
            <person name="Aerts A."/>
            <person name="Otillar R.P."/>
            <person name="Terry A.Y."/>
            <person name="Boore J.L."/>
            <person name="Simakov O."/>
            <person name="Marletaz F."/>
            <person name="Cho S.-J."/>
            <person name="Edsinger-Gonzales E."/>
            <person name="Havlak P."/>
            <person name="Kuo D.-H."/>
            <person name="Larsson T."/>
            <person name="Lv J."/>
            <person name="Arendt D."/>
            <person name="Savage R."/>
            <person name="Osoegawa K."/>
            <person name="de Jong P."/>
            <person name="Lindberg D.R."/>
            <person name="Seaver E.C."/>
            <person name="Weisblat D.A."/>
            <person name="Putnam N.H."/>
            <person name="Grigoriev I.V."/>
            <person name="Rokhsar D.S."/>
        </authorList>
    </citation>
    <scope>NUCLEOTIDE SEQUENCE</scope>
</reference>
<dbReference type="SMART" id="SM00184">
    <property type="entry name" value="RING"/>
    <property type="match status" value="1"/>
</dbReference>
<dbReference type="InterPro" id="IPR001841">
    <property type="entry name" value="Znf_RING"/>
</dbReference>
<dbReference type="GeneID" id="20206775"/>
<dbReference type="EnsemblMetazoa" id="HelroT178468">
    <property type="protein sequence ID" value="HelroP178468"/>
    <property type="gene ID" value="HelroG178468"/>
</dbReference>
<dbReference type="CTD" id="20206775"/>
<dbReference type="Proteomes" id="UP000015101">
    <property type="component" value="Unassembled WGS sequence"/>
</dbReference>
<dbReference type="EMBL" id="AMQM01006451">
    <property type="status" value="NOT_ANNOTATED_CDS"/>
    <property type="molecule type" value="Genomic_DNA"/>
</dbReference>
<reference evidence="6 8" key="2">
    <citation type="journal article" date="2013" name="Nature">
        <title>Insights into bilaterian evolution from three spiralian genomes.</title>
        <authorList>
            <person name="Simakov O."/>
            <person name="Marletaz F."/>
            <person name="Cho S.J."/>
            <person name="Edsinger-Gonzales E."/>
            <person name="Havlak P."/>
            <person name="Hellsten U."/>
            <person name="Kuo D.H."/>
            <person name="Larsson T."/>
            <person name="Lv J."/>
            <person name="Arendt D."/>
            <person name="Savage R."/>
            <person name="Osoegawa K."/>
            <person name="de Jong P."/>
            <person name="Grimwood J."/>
            <person name="Chapman J.A."/>
            <person name="Shapiro H."/>
            <person name="Aerts A."/>
            <person name="Otillar R.P."/>
            <person name="Terry A.Y."/>
            <person name="Boore J.L."/>
            <person name="Grigoriev I.V."/>
            <person name="Lindberg D.R."/>
            <person name="Seaver E.C."/>
            <person name="Weisblat D.A."/>
            <person name="Putnam N.H."/>
            <person name="Rokhsar D.S."/>
        </authorList>
    </citation>
    <scope>NUCLEOTIDE SEQUENCE</scope>
</reference>
<dbReference type="GO" id="GO:0005737">
    <property type="term" value="C:cytoplasm"/>
    <property type="evidence" value="ECO:0000318"/>
    <property type="project" value="GO_Central"/>
</dbReference>
<dbReference type="InterPro" id="IPR013083">
    <property type="entry name" value="Znf_RING/FYVE/PHD"/>
</dbReference>
<dbReference type="SUPFAM" id="SSF57850">
    <property type="entry name" value="RING/U-box"/>
    <property type="match status" value="1"/>
</dbReference>
<protein>
    <recommendedName>
        <fullName evidence="5">RING-type domain-containing protein</fullName>
    </recommendedName>
</protein>
<evidence type="ECO:0000313" key="8">
    <source>
        <dbReference type="Proteomes" id="UP000015101"/>
    </source>
</evidence>
<dbReference type="HOGENOM" id="CLU_081683_0_0_1"/>
<evidence type="ECO:0000256" key="4">
    <source>
        <dbReference type="PROSITE-ProRule" id="PRU00175"/>
    </source>
</evidence>
<proteinExistence type="predicted"/>
<dbReference type="PANTHER" id="PTHR45798">
    <property type="entry name" value="RING-H2 FINGER PROTEIN ATL61-RELATED-RELATED"/>
    <property type="match status" value="1"/>
</dbReference>
<dbReference type="PANTHER" id="PTHR45798:SF97">
    <property type="entry name" value="ALCOHOL-SENSITIVE RING FINGER PROTEIN 1"/>
    <property type="match status" value="1"/>
</dbReference>
<dbReference type="RefSeq" id="XP_009024812.1">
    <property type="nucleotide sequence ID" value="XM_009026564.1"/>
</dbReference>
<dbReference type="Gene3D" id="3.30.40.10">
    <property type="entry name" value="Zinc/RING finger domain, C3HC4 (zinc finger)"/>
    <property type="match status" value="1"/>
</dbReference>
<evidence type="ECO:0000313" key="7">
    <source>
        <dbReference type="EnsemblMetazoa" id="HelroP178468"/>
    </source>
</evidence>
<dbReference type="FunFam" id="3.30.40.10:FF:000964">
    <property type="entry name" value="Uncharacterized protein"/>
    <property type="match status" value="1"/>
</dbReference>
<keyword evidence="1" id="KW-0479">Metal-binding</keyword>
<dbReference type="EMBL" id="KB097456">
    <property type="protein sequence ID" value="ESN97025.1"/>
    <property type="molecule type" value="Genomic_DNA"/>
</dbReference>
<keyword evidence="2 4" id="KW-0863">Zinc-finger</keyword>
<dbReference type="GO" id="GO:0061630">
    <property type="term" value="F:ubiquitin protein ligase activity"/>
    <property type="evidence" value="ECO:0000318"/>
    <property type="project" value="GO_Central"/>
</dbReference>
<accession>T1FD76</accession>
<keyword evidence="3" id="KW-0862">Zinc</keyword>